<dbReference type="NCBIfam" id="TIGR00426">
    <property type="entry name" value="competence protein ComEA helix-hairpin-helix repeat region"/>
    <property type="match status" value="1"/>
</dbReference>
<organism evidence="2">
    <name type="scientific">hydrothermal vent metagenome</name>
    <dbReference type="NCBI Taxonomy" id="652676"/>
    <lineage>
        <taxon>unclassified sequences</taxon>
        <taxon>metagenomes</taxon>
        <taxon>ecological metagenomes</taxon>
    </lineage>
</organism>
<dbReference type="AlphaFoldDB" id="A0A3B1B1R8"/>
<dbReference type="GO" id="GO:0003677">
    <property type="term" value="F:DNA binding"/>
    <property type="evidence" value="ECO:0007669"/>
    <property type="project" value="InterPro"/>
</dbReference>
<dbReference type="PANTHER" id="PTHR21180:SF32">
    <property type="entry name" value="ENDONUCLEASE_EXONUCLEASE_PHOSPHATASE FAMILY DOMAIN-CONTAINING PROTEIN 1"/>
    <property type="match status" value="1"/>
</dbReference>
<dbReference type="InterPro" id="IPR051675">
    <property type="entry name" value="Endo/Exo/Phosphatase_dom_1"/>
</dbReference>
<dbReference type="InterPro" id="IPR003583">
    <property type="entry name" value="Hlx-hairpin-Hlx_DNA-bd_motif"/>
</dbReference>
<reference evidence="2" key="1">
    <citation type="submission" date="2018-06" db="EMBL/GenBank/DDBJ databases">
        <authorList>
            <person name="Zhirakovskaya E."/>
        </authorList>
    </citation>
    <scope>NUCLEOTIDE SEQUENCE</scope>
</reference>
<dbReference type="SMART" id="SM00278">
    <property type="entry name" value="HhH1"/>
    <property type="match status" value="2"/>
</dbReference>
<feature type="domain" description="Helix-hairpin-helix DNA-binding motif class 1" evidence="1">
    <location>
        <begin position="63"/>
        <end position="82"/>
    </location>
</feature>
<proteinExistence type="predicted"/>
<dbReference type="GO" id="GO:0006281">
    <property type="term" value="P:DNA repair"/>
    <property type="evidence" value="ECO:0007669"/>
    <property type="project" value="InterPro"/>
</dbReference>
<sequence>MKKLLFAFVSLFLVLSFGVQAEPVDINTADARSIALNIKGVGDRKAARIVSYRKKNGPFKSIEELENIKGIGPKLIEKNRSNLLIVNTEAVVSD</sequence>
<feature type="domain" description="Helix-hairpin-helix DNA-binding motif class 1" evidence="1">
    <location>
        <begin position="33"/>
        <end position="52"/>
    </location>
</feature>
<dbReference type="SUPFAM" id="SSF47781">
    <property type="entry name" value="RuvA domain 2-like"/>
    <property type="match status" value="1"/>
</dbReference>
<accession>A0A3B1B1R8</accession>
<dbReference type="EMBL" id="UOFZ01000028">
    <property type="protein sequence ID" value="VAX12299.1"/>
    <property type="molecule type" value="Genomic_DNA"/>
</dbReference>
<evidence type="ECO:0000259" key="1">
    <source>
        <dbReference type="SMART" id="SM00278"/>
    </source>
</evidence>
<dbReference type="InterPro" id="IPR010994">
    <property type="entry name" value="RuvA_2-like"/>
</dbReference>
<evidence type="ECO:0000313" key="2">
    <source>
        <dbReference type="EMBL" id="VAX12299.1"/>
    </source>
</evidence>
<dbReference type="PANTHER" id="PTHR21180">
    <property type="entry name" value="ENDONUCLEASE/EXONUCLEASE/PHOSPHATASE FAMILY DOMAIN-CONTAINING PROTEIN 1"/>
    <property type="match status" value="1"/>
</dbReference>
<dbReference type="GO" id="GO:0015628">
    <property type="term" value="P:protein secretion by the type II secretion system"/>
    <property type="evidence" value="ECO:0007669"/>
    <property type="project" value="TreeGrafter"/>
</dbReference>
<dbReference type="Gene3D" id="1.10.150.280">
    <property type="entry name" value="AF1531-like domain"/>
    <property type="match status" value="1"/>
</dbReference>
<gene>
    <name evidence="2" type="ORF">MNBD_GAMMA24-477</name>
</gene>
<dbReference type="Pfam" id="PF12836">
    <property type="entry name" value="HHH_3"/>
    <property type="match status" value="1"/>
</dbReference>
<protein>
    <recommendedName>
        <fullName evidence="1">Helix-hairpin-helix DNA-binding motif class 1 domain-containing protein</fullName>
    </recommendedName>
</protein>
<name>A0A3B1B1R8_9ZZZZ</name>
<dbReference type="InterPro" id="IPR004509">
    <property type="entry name" value="Competence_ComEA_HhH"/>
</dbReference>
<dbReference type="GO" id="GO:0015627">
    <property type="term" value="C:type II protein secretion system complex"/>
    <property type="evidence" value="ECO:0007669"/>
    <property type="project" value="TreeGrafter"/>
</dbReference>